<reference evidence="1" key="1">
    <citation type="journal article" date="2014" name="Front. Microbiol.">
        <title>High frequency of phylogenetically diverse reductive dehalogenase-homologous genes in deep subseafloor sedimentary metagenomes.</title>
        <authorList>
            <person name="Kawai M."/>
            <person name="Futagami T."/>
            <person name="Toyoda A."/>
            <person name="Takaki Y."/>
            <person name="Nishi S."/>
            <person name="Hori S."/>
            <person name="Arai W."/>
            <person name="Tsubouchi T."/>
            <person name="Morono Y."/>
            <person name="Uchiyama I."/>
            <person name="Ito T."/>
            <person name="Fujiyama A."/>
            <person name="Inagaki F."/>
            <person name="Takami H."/>
        </authorList>
    </citation>
    <scope>NUCLEOTIDE SEQUENCE</scope>
    <source>
        <strain evidence="1">Expedition CK06-06</strain>
    </source>
</reference>
<organism evidence="1">
    <name type="scientific">marine sediment metagenome</name>
    <dbReference type="NCBI Taxonomy" id="412755"/>
    <lineage>
        <taxon>unclassified sequences</taxon>
        <taxon>metagenomes</taxon>
        <taxon>ecological metagenomes</taxon>
    </lineage>
</organism>
<dbReference type="EMBL" id="BARS01047147">
    <property type="protein sequence ID" value="GAG36883.1"/>
    <property type="molecule type" value="Genomic_DNA"/>
</dbReference>
<comment type="caution">
    <text evidence="1">The sequence shown here is derived from an EMBL/GenBank/DDBJ whole genome shotgun (WGS) entry which is preliminary data.</text>
</comment>
<feature type="non-terminal residue" evidence="1">
    <location>
        <position position="1"/>
    </location>
</feature>
<proteinExistence type="predicted"/>
<name>X0XJQ6_9ZZZZ</name>
<sequence length="86" mass="10030">AASKQNQKTGFTSYKKPTRILKIWLNNQRTAKKKSIAKKYAKYVHVGEKRALQEFPIIKQILKSNQAIQEELKLNEEEIEYLGKPI</sequence>
<accession>X0XJQ6</accession>
<protein>
    <submittedName>
        <fullName evidence="1">Uncharacterized protein</fullName>
    </submittedName>
</protein>
<gene>
    <name evidence="1" type="ORF">S01H1_70863</name>
</gene>
<dbReference type="AlphaFoldDB" id="X0XJQ6"/>
<evidence type="ECO:0000313" key="1">
    <source>
        <dbReference type="EMBL" id="GAG36883.1"/>
    </source>
</evidence>